<dbReference type="AlphaFoldDB" id="A0A914D9T8"/>
<reference evidence="2" key="1">
    <citation type="submission" date="2022-11" db="UniProtKB">
        <authorList>
            <consortium name="WormBaseParasite"/>
        </authorList>
    </citation>
    <scope>IDENTIFICATION</scope>
</reference>
<proteinExistence type="predicted"/>
<accession>A0A914D9T8</accession>
<dbReference type="WBParaSite" id="ACRNAN_scaffold20975.g9874.t1">
    <property type="protein sequence ID" value="ACRNAN_scaffold20975.g9874.t1"/>
    <property type="gene ID" value="ACRNAN_scaffold20975.g9874"/>
</dbReference>
<protein>
    <submittedName>
        <fullName evidence="2">Uncharacterized protein</fullName>
    </submittedName>
</protein>
<evidence type="ECO:0000313" key="2">
    <source>
        <dbReference type="WBParaSite" id="ACRNAN_scaffold20975.g9874.t1"/>
    </source>
</evidence>
<evidence type="ECO:0000313" key="1">
    <source>
        <dbReference type="Proteomes" id="UP000887540"/>
    </source>
</evidence>
<dbReference type="Proteomes" id="UP000887540">
    <property type="component" value="Unplaced"/>
</dbReference>
<name>A0A914D9T8_9BILA</name>
<keyword evidence="1" id="KW-1185">Reference proteome</keyword>
<organism evidence="1 2">
    <name type="scientific">Acrobeloides nanus</name>
    <dbReference type="NCBI Taxonomy" id="290746"/>
    <lineage>
        <taxon>Eukaryota</taxon>
        <taxon>Metazoa</taxon>
        <taxon>Ecdysozoa</taxon>
        <taxon>Nematoda</taxon>
        <taxon>Chromadorea</taxon>
        <taxon>Rhabditida</taxon>
        <taxon>Tylenchina</taxon>
        <taxon>Cephalobomorpha</taxon>
        <taxon>Cephaloboidea</taxon>
        <taxon>Cephalobidae</taxon>
        <taxon>Acrobeloides</taxon>
    </lineage>
</organism>
<sequence length="104" mass="11846">MCNTVLLLHQKNTEETKAARPKFSGLYSSPSVTVCSYPDMMKPVIPSSINSRLALGSYEEDSCWGIRTAKVSRDDYTKTTILEKQKKKRFREVIPTRTERISEA</sequence>